<protein>
    <submittedName>
        <fullName evidence="1">Uncharacterized protein</fullName>
    </submittedName>
</protein>
<name>A0A1G5X497_9HYPH</name>
<reference evidence="1 2" key="1">
    <citation type="submission" date="2016-10" db="EMBL/GenBank/DDBJ databases">
        <authorList>
            <person name="de Groot N.N."/>
        </authorList>
    </citation>
    <scope>NUCLEOTIDE SEQUENCE [LARGE SCALE GENOMIC DNA]</scope>
    <source>
        <strain evidence="1 2">CGMCC 1.12097</strain>
    </source>
</reference>
<dbReference type="AlphaFoldDB" id="A0A1G5X497"/>
<dbReference type="Proteomes" id="UP000198588">
    <property type="component" value="Unassembled WGS sequence"/>
</dbReference>
<evidence type="ECO:0000313" key="1">
    <source>
        <dbReference type="EMBL" id="SDA65050.1"/>
    </source>
</evidence>
<proteinExistence type="predicted"/>
<sequence length="51" mass="5459">MARSKQESNRAKQPALANHYRAIGPAAIVAALLHTAKKKKPAQKIVSPRAA</sequence>
<evidence type="ECO:0000313" key="2">
    <source>
        <dbReference type="Proteomes" id="UP000198588"/>
    </source>
</evidence>
<accession>A0A1G5X497</accession>
<dbReference type="EMBL" id="FMXM01000005">
    <property type="protein sequence ID" value="SDA65050.1"/>
    <property type="molecule type" value="Genomic_DNA"/>
</dbReference>
<organism evidence="1 2">
    <name type="scientific">Mesorhizobium qingshengii</name>
    <dbReference type="NCBI Taxonomy" id="1165689"/>
    <lineage>
        <taxon>Bacteria</taxon>
        <taxon>Pseudomonadati</taxon>
        <taxon>Pseudomonadota</taxon>
        <taxon>Alphaproteobacteria</taxon>
        <taxon>Hyphomicrobiales</taxon>
        <taxon>Phyllobacteriaceae</taxon>
        <taxon>Mesorhizobium</taxon>
    </lineage>
</organism>
<gene>
    <name evidence="1" type="ORF">SAMN02927914_01923</name>
</gene>
<dbReference type="OrthoDB" id="8095497at2"/>
<dbReference type="RefSeq" id="WP_091577141.1">
    <property type="nucleotide sequence ID" value="NZ_FMXM01000005.1"/>
</dbReference>